<proteinExistence type="predicted"/>
<feature type="transmembrane region" description="Helical" evidence="1">
    <location>
        <begin position="165"/>
        <end position="187"/>
    </location>
</feature>
<evidence type="ECO:0000313" key="2">
    <source>
        <dbReference type="EMBL" id="KIP53240.1"/>
    </source>
</evidence>
<feature type="transmembrane region" description="Helical" evidence="1">
    <location>
        <begin position="222"/>
        <end position="242"/>
    </location>
</feature>
<feature type="transmembrane region" description="Helical" evidence="1">
    <location>
        <begin position="134"/>
        <end position="158"/>
    </location>
</feature>
<evidence type="ECO:0000256" key="1">
    <source>
        <dbReference type="SAM" id="Phobius"/>
    </source>
</evidence>
<organism evidence="2 3">
    <name type="scientific">Leucobacter komagatae</name>
    <dbReference type="NCBI Taxonomy" id="55969"/>
    <lineage>
        <taxon>Bacteria</taxon>
        <taxon>Bacillati</taxon>
        <taxon>Actinomycetota</taxon>
        <taxon>Actinomycetes</taxon>
        <taxon>Micrococcales</taxon>
        <taxon>Microbacteriaceae</taxon>
        <taxon>Leucobacter</taxon>
    </lineage>
</organism>
<keyword evidence="1" id="KW-0812">Transmembrane</keyword>
<keyword evidence="1" id="KW-1133">Transmembrane helix</keyword>
<keyword evidence="1" id="KW-0472">Membrane</keyword>
<reference evidence="2 3" key="1">
    <citation type="submission" date="2015-01" db="EMBL/GenBank/DDBJ databases">
        <title>Draft genome sequence of Leucobacter komagatae strain VKM ST2845.</title>
        <authorList>
            <person name="Karlyshev A.V."/>
            <person name="Kudryashova E.B."/>
        </authorList>
    </citation>
    <scope>NUCLEOTIDE SEQUENCE [LARGE SCALE GENOMIC DNA]</scope>
    <source>
        <strain evidence="2 3">VKM ST2845</strain>
    </source>
</reference>
<dbReference type="EMBL" id="JXSQ01000004">
    <property type="protein sequence ID" value="KIP53240.1"/>
    <property type="molecule type" value="Genomic_DNA"/>
</dbReference>
<dbReference type="AlphaFoldDB" id="A0A0D0H7P9"/>
<name>A0A0D0H7P9_9MICO</name>
<comment type="caution">
    <text evidence="2">The sequence shown here is derived from an EMBL/GenBank/DDBJ whole genome shotgun (WGS) entry which is preliminary data.</text>
</comment>
<protein>
    <recommendedName>
        <fullName evidence="4">ABC transporter permease</fullName>
    </recommendedName>
</protein>
<keyword evidence="3" id="KW-1185">Reference proteome</keyword>
<feature type="transmembrane region" description="Helical" evidence="1">
    <location>
        <begin position="193"/>
        <end position="215"/>
    </location>
</feature>
<evidence type="ECO:0008006" key="4">
    <source>
        <dbReference type="Google" id="ProtNLM"/>
    </source>
</evidence>
<feature type="transmembrane region" description="Helical" evidence="1">
    <location>
        <begin position="279"/>
        <end position="299"/>
    </location>
</feature>
<dbReference type="Proteomes" id="UP000032120">
    <property type="component" value="Unassembled WGS sequence"/>
</dbReference>
<gene>
    <name evidence="2" type="ORF">SD72_04995</name>
</gene>
<evidence type="ECO:0000313" key="3">
    <source>
        <dbReference type="Proteomes" id="UP000032120"/>
    </source>
</evidence>
<sequence length="314" mass="31615">MGVVGLLVVILVAFLVAFALPGLRAEPRDVPVALVAPEPVAAQLRAAADTMAPDAIAWTEVADEAAATDLLRGREAVGAIVVEETELRVLAPTATGASMSTFVRDMGERIGATAGLPVTVSDPVPFTADDPRGIGLSAGALPIALGGWIAAVGIIATVRGSKTRIIAALSFAVLGGAAMTAVLRFWFGTFEGSYPALAAAGMLGIAATSLLVLGLQRLLRGVGIVIAAMILILLGNPLSGLTTATELLPSPWGGIGQWLPPGATGALLRNVGFFDGSTALLPALALAAWALLGAGCYALGAWRESRAALAPAAS</sequence>
<accession>A0A0D0H7P9</accession>